<dbReference type="EMBL" id="LR796944">
    <property type="protein sequence ID" value="CAB4176803.1"/>
    <property type="molecule type" value="Genomic_DNA"/>
</dbReference>
<evidence type="ECO:0000313" key="6">
    <source>
        <dbReference type="EMBL" id="CAB4222987.1"/>
    </source>
</evidence>
<dbReference type="EMBL" id="LR796815">
    <property type="protein sequence ID" value="CAB4168157.1"/>
    <property type="molecule type" value="Genomic_DNA"/>
</dbReference>
<dbReference type="Pfam" id="PF00182">
    <property type="entry name" value="Glyco_hydro_19"/>
    <property type="match status" value="1"/>
</dbReference>
<dbReference type="SUPFAM" id="SSF55166">
    <property type="entry name" value="Hedgehog/DD-peptidase"/>
    <property type="match status" value="1"/>
</dbReference>
<dbReference type="Pfam" id="PF06714">
    <property type="entry name" value="Gp5_OB"/>
    <property type="match status" value="1"/>
</dbReference>
<feature type="domain" description="Glycoside hydrolase family 19 catalytic" evidence="1">
    <location>
        <begin position="257"/>
        <end position="309"/>
    </location>
</feature>
<evidence type="ECO:0000313" key="3">
    <source>
        <dbReference type="EMBL" id="CAB4168157.1"/>
    </source>
</evidence>
<dbReference type="GO" id="GO:0016998">
    <property type="term" value="P:cell wall macromolecule catabolic process"/>
    <property type="evidence" value="ECO:0007669"/>
    <property type="project" value="InterPro"/>
</dbReference>
<keyword evidence="3" id="KW-0378">Hydrolase</keyword>
<evidence type="ECO:0000259" key="1">
    <source>
        <dbReference type="Pfam" id="PF00182"/>
    </source>
</evidence>
<reference evidence="3" key="1">
    <citation type="submission" date="2020-04" db="EMBL/GenBank/DDBJ databases">
        <authorList>
            <person name="Chiriac C."/>
            <person name="Salcher M."/>
            <person name="Ghai R."/>
            <person name="Kavagutti S V."/>
        </authorList>
    </citation>
    <scope>NUCLEOTIDE SEQUENCE</scope>
</reference>
<accession>A0A6J5PAF0</accession>
<dbReference type="InterPro" id="IPR009590">
    <property type="entry name" value="Gp5_OB_N"/>
</dbReference>
<dbReference type="EMBL" id="LR796858">
    <property type="protein sequence ID" value="CAB4170371.1"/>
    <property type="molecule type" value="Genomic_DNA"/>
</dbReference>
<dbReference type="InterPro" id="IPR023346">
    <property type="entry name" value="Lysozyme-like_dom_sf"/>
</dbReference>
<dbReference type="InterPro" id="IPR000726">
    <property type="entry name" value="Glyco_hydro_19_cat"/>
</dbReference>
<dbReference type="Gene3D" id="2.40.50.260">
    <property type="entry name" value="Nucleic acid-binding protein domain"/>
    <property type="match status" value="1"/>
</dbReference>
<dbReference type="SUPFAM" id="SSF69255">
    <property type="entry name" value="gp5 N-terminal domain-like"/>
    <property type="match status" value="1"/>
</dbReference>
<sequence>MSNIYTGVVENRNDPFQLGRCQVRVMGLHTHDKISLSTEDLPWAYPMQPITSAAISGIGHSPVGPVEGTWVIVMFRDDDQQYPIILGTVGGIPQPRTNISDNRVSTIDLSTNSDINQVSNNSNTLVPTEVGPEVALAPDVSTLPAIPTVPPSSFKGNRVGATAGIKALLAACDTVGLSTREQKCTVLAIVGGESGWIPQDEGYSYSEDGLAKTFVTTFKKNPDKLKTYARWKGSKEVFFDFVYDPKNNGGQLGNTEVGDGGKYFGRGLIQLTGRANYTKYAKLINIDILNTPSLLSNDLSTSALVAVYYIKDKTPAGVVTTSNPGYFYAAKKKVGHDTGNGAAKRLEYYEYFYGAPVPSSATKNKSVGAPAPVVPNVDAAYPAIGGNVDGFRDPNNKYPLPESIGEPDTNRLARGLIDGTIVPVKEEQRFFGIPKALTEEVYDEPSSSFSAKYPYNHVFETESGHIQEWDDTPGHERINTYHRMGTFTEIDANGTEVHHIVGDSYTIIERNGCVYIDGECNLTVRGNINILCQATANIEVTGDANIEVGVDASIAVANDLDLSVGGIMNLDVRDELNIRAKSISMQSTSSINVLASSAINIESNKYAEDENTDPSVINMKSPTINATGSNVINMLGSFNVSGGNTSLGGTITMNPPSNLNAIGGGSGDGGVSLGWTAGGSNAAAVAADAKIVIVDLYIPPDGAPTSIEAPFTIPPVKTPVIYETPEDWATPAGKIEKARLDIVNGVKNIKNTPAIDAVTTVSGGTNKTKVVSCKIITASTNFTSDFILSKNFTLGMLFDGGYNNKHKLQDQVKLKKEQIVCNLAQLCGNVLENCVDFLPGKMAGFRKRWDISSGYRQLGTVKNSSKTSDHLVGRAVDIVLYPHDTSRSKRTFDLIIELEKAIPYDQMFIEYSIDNSGTHTWIHIGYRGVNRGDTTGAGGTNRKQVGTMLNHTAYGDSGFYLL</sequence>
<dbReference type="EMBL" id="LR797534">
    <property type="protein sequence ID" value="CAB4222987.1"/>
    <property type="molecule type" value="Genomic_DNA"/>
</dbReference>
<organism evidence="3">
    <name type="scientific">uncultured Caudovirales phage</name>
    <dbReference type="NCBI Taxonomy" id="2100421"/>
    <lineage>
        <taxon>Viruses</taxon>
        <taxon>Duplodnaviria</taxon>
        <taxon>Heunggongvirae</taxon>
        <taxon>Uroviricota</taxon>
        <taxon>Caudoviricetes</taxon>
        <taxon>Peduoviridae</taxon>
        <taxon>Maltschvirus</taxon>
        <taxon>Maltschvirus maltsch</taxon>
    </lineage>
</organism>
<evidence type="ECO:0000259" key="2">
    <source>
        <dbReference type="Pfam" id="PF06714"/>
    </source>
</evidence>
<gene>
    <name evidence="6" type="ORF">UFOVP1666_40</name>
    <name evidence="3" type="ORF">UFOVP867_193</name>
    <name evidence="4" type="ORF">UFOVP913_6</name>
    <name evidence="5" type="ORF">UFOVP993_59</name>
</gene>
<dbReference type="SUPFAM" id="SSF53955">
    <property type="entry name" value="Lysozyme-like"/>
    <property type="match status" value="1"/>
</dbReference>
<dbReference type="GO" id="GO:0006032">
    <property type="term" value="P:chitin catabolic process"/>
    <property type="evidence" value="ECO:0007669"/>
    <property type="project" value="InterPro"/>
</dbReference>
<name>A0A6J5PAF0_9CAUD</name>
<dbReference type="GO" id="GO:0004568">
    <property type="term" value="F:chitinase activity"/>
    <property type="evidence" value="ECO:0007669"/>
    <property type="project" value="InterPro"/>
</dbReference>
<feature type="domain" description="Protein Gp5 N-terminal OB-fold" evidence="2">
    <location>
        <begin position="31"/>
        <end position="100"/>
    </location>
</feature>
<evidence type="ECO:0000313" key="5">
    <source>
        <dbReference type="EMBL" id="CAB4176803.1"/>
    </source>
</evidence>
<dbReference type="SUPFAM" id="SSF69349">
    <property type="entry name" value="Phage fibre proteins"/>
    <property type="match status" value="1"/>
</dbReference>
<dbReference type="InterPro" id="IPR009045">
    <property type="entry name" value="Zn_M74/Hedgehog-like"/>
</dbReference>
<proteinExistence type="predicted"/>
<dbReference type="Gene3D" id="1.10.530.10">
    <property type="match status" value="1"/>
</dbReference>
<evidence type="ECO:0000313" key="4">
    <source>
        <dbReference type="EMBL" id="CAB4170371.1"/>
    </source>
</evidence>
<protein>
    <submittedName>
        <fullName evidence="3">Glycoside hydrolase, family 19, catalytic</fullName>
    </submittedName>
</protein>
<dbReference type="Gene3D" id="3.10.450.190">
    <property type="match status" value="1"/>
</dbReference>